<dbReference type="STRING" id="1227456.C450_00135"/>
<reference evidence="2 3" key="1">
    <citation type="journal article" date="2014" name="PLoS Genet.">
        <title>Phylogenetically driven sequencing of extremely halophilic archaea reveals strategies for static and dynamic osmo-response.</title>
        <authorList>
            <person name="Becker E.A."/>
            <person name="Seitzer P.M."/>
            <person name="Tritt A."/>
            <person name="Larsen D."/>
            <person name="Krusor M."/>
            <person name="Yao A.I."/>
            <person name="Wu D."/>
            <person name="Madern D."/>
            <person name="Eisen J.A."/>
            <person name="Darling A.E."/>
            <person name="Facciotti M.T."/>
        </authorList>
    </citation>
    <scope>NUCLEOTIDE SEQUENCE [LARGE SCALE GENOMIC DNA]</scope>
    <source>
        <strain evidence="2 3">DSM 8989</strain>
    </source>
</reference>
<evidence type="ECO:0000256" key="1">
    <source>
        <dbReference type="SAM" id="MobiDB-lite"/>
    </source>
</evidence>
<evidence type="ECO:0000313" key="3">
    <source>
        <dbReference type="Proteomes" id="UP000011625"/>
    </source>
</evidence>
<feature type="compositionally biased region" description="Acidic residues" evidence="1">
    <location>
        <begin position="14"/>
        <end position="23"/>
    </location>
</feature>
<accession>M0NGT8</accession>
<feature type="region of interest" description="Disordered" evidence="1">
    <location>
        <begin position="184"/>
        <end position="209"/>
    </location>
</feature>
<name>M0NGT8_9EURY</name>
<proteinExistence type="predicted"/>
<sequence length="209" mass="24013">MSDAPERARSPSDDLSEDPFGDEDVLPFEKQRRVHEYLSQETRHHIVQSILGHPEHLLSLDEFAYLVPKNRSSINDQLQDMRRKGIVEKYVHEPNRSTRGIPAGFWGLTDYGVTLLYEYKYLRGVPVLRALQDHLHLNEQMQRHRSAARPPLPDEVADALAFPEPDEADFEEFDVSLEKLASQRLFDAPPAEPPSDSGDDDRPIDELFE</sequence>
<protein>
    <submittedName>
        <fullName evidence="2">Uncharacterized protein</fullName>
    </submittedName>
</protein>
<dbReference type="PATRIC" id="fig|1227456.3.peg.27"/>
<dbReference type="RefSeq" id="WP_005038554.1">
    <property type="nucleotide sequence ID" value="NZ_AOME01000002.1"/>
</dbReference>
<feature type="compositionally biased region" description="Basic and acidic residues" evidence="1">
    <location>
        <begin position="200"/>
        <end position="209"/>
    </location>
</feature>
<dbReference type="InterPro" id="IPR036388">
    <property type="entry name" value="WH-like_DNA-bd_sf"/>
</dbReference>
<comment type="caution">
    <text evidence="2">The sequence shown here is derived from an EMBL/GenBank/DDBJ whole genome shotgun (WGS) entry which is preliminary data.</text>
</comment>
<dbReference type="SUPFAM" id="SSF46785">
    <property type="entry name" value="Winged helix' DNA-binding domain"/>
    <property type="match status" value="1"/>
</dbReference>
<dbReference type="Gene3D" id="1.10.10.10">
    <property type="entry name" value="Winged helix-like DNA-binding domain superfamily/Winged helix DNA-binding domain"/>
    <property type="match status" value="1"/>
</dbReference>
<dbReference type="EMBL" id="AOME01000002">
    <property type="protein sequence ID" value="EMA55885.1"/>
    <property type="molecule type" value="Genomic_DNA"/>
</dbReference>
<feature type="region of interest" description="Disordered" evidence="1">
    <location>
        <begin position="1"/>
        <end position="23"/>
    </location>
</feature>
<organism evidence="2 3">
    <name type="scientific">Halococcus salifodinae DSM 8989</name>
    <dbReference type="NCBI Taxonomy" id="1227456"/>
    <lineage>
        <taxon>Archaea</taxon>
        <taxon>Methanobacteriati</taxon>
        <taxon>Methanobacteriota</taxon>
        <taxon>Stenosarchaea group</taxon>
        <taxon>Halobacteria</taxon>
        <taxon>Halobacteriales</taxon>
        <taxon>Halococcaceae</taxon>
        <taxon>Halococcus</taxon>
    </lineage>
</organism>
<dbReference type="OrthoDB" id="213401at2157"/>
<feature type="compositionally biased region" description="Basic and acidic residues" evidence="1">
    <location>
        <begin position="1"/>
        <end position="12"/>
    </location>
</feature>
<dbReference type="Proteomes" id="UP000011625">
    <property type="component" value="Unassembled WGS sequence"/>
</dbReference>
<dbReference type="AlphaFoldDB" id="M0NGT8"/>
<evidence type="ECO:0000313" key="2">
    <source>
        <dbReference type="EMBL" id="EMA55885.1"/>
    </source>
</evidence>
<gene>
    <name evidence="2" type="ORF">C450_00135</name>
</gene>
<dbReference type="InterPro" id="IPR036390">
    <property type="entry name" value="WH_DNA-bd_sf"/>
</dbReference>
<keyword evidence="3" id="KW-1185">Reference proteome</keyword>